<gene>
    <name evidence="3" type="ORF">VKT23_007635</name>
</gene>
<keyword evidence="2" id="KW-0472">Membrane</keyword>
<comment type="caution">
    <text evidence="3">The sequence shown here is derived from an EMBL/GenBank/DDBJ whole genome shotgun (WGS) entry which is preliminary data.</text>
</comment>
<proteinExistence type="predicted"/>
<feature type="compositionally biased region" description="Low complexity" evidence="1">
    <location>
        <begin position="59"/>
        <end position="72"/>
    </location>
</feature>
<dbReference type="EMBL" id="JBANRG010000010">
    <property type="protein sequence ID" value="KAK7463049.1"/>
    <property type="molecule type" value="Genomic_DNA"/>
</dbReference>
<reference evidence="3 4" key="1">
    <citation type="submission" date="2024-01" db="EMBL/GenBank/DDBJ databases">
        <title>A draft genome for the cacao thread blight pathogen Marasmiellus scandens.</title>
        <authorList>
            <person name="Baruah I.K."/>
            <person name="Leung J."/>
            <person name="Bukari Y."/>
            <person name="Amoako-Attah I."/>
            <person name="Meinhardt L.W."/>
            <person name="Bailey B.A."/>
            <person name="Cohen S.P."/>
        </authorList>
    </citation>
    <scope>NUCLEOTIDE SEQUENCE [LARGE SCALE GENOMIC DNA]</scope>
    <source>
        <strain evidence="3 4">GH-19</strain>
    </source>
</reference>
<feature type="region of interest" description="Disordered" evidence="1">
    <location>
        <begin position="37"/>
        <end position="72"/>
    </location>
</feature>
<evidence type="ECO:0000313" key="4">
    <source>
        <dbReference type="Proteomes" id="UP001498398"/>
    </source>
</evidence>
<keyword evidence="4" id="KW-1185">Reference proteome</keyword>
<accession>A0ABR1JRK9</accession>
<organism evidence="3 4">
    <name type="scientific">Marasmiellus scandens</name>
    <dbReference type="NCBI Taxonomy" id="2682957"/>
    <lineage>
        <taxon>Eukaryota</taxon>
        <taxon>Fungi</taxon>
        <taxon>Dikarya</taxon>
        <taxon>Basidiomycota</taxon>
        <taxon>Agaricomycotina</taxon>
        <taxon>Agaricomycetes</taxon>
        <taxon>Agaricomycetidae</taxon>
        <taxon>Agaricales</taxon>
        <taxon>Marasmiineae</taxon>
        <taxon>Omphalotaceae</taxon>
        <taxon>Marasmiellus</taxon>
    </lineage>
</organism>
<evidence type="ECO:0000313" key="3">
    <source>
        <dbReference type="EMBL" id="KAK7463049.1"/>
    </source>
</evidence>
<keyword evidence="2" id="KW-1133">Transmembrane helix</keyword>
<sequence>MRTTDYTDSILSFMMIALLVIALNVLADVLKERLRRQQTNPSTPKTLLASGVYSDSGESASTKSQSSLGTSSYTRRRVLRARVTRRSKRNAWPWKNLWSKENRTKEKEEACATSNQEDSDCETFGYKSNLIGPDLPYIFPLHRLQFWADHIRYTTKSVFTYQSRAISPYDIRLLDTKLGVPYVSPPGSLYYQIPNCRFGLDCRSNWYSYRWYHARHDTRRIEAVRKAAREYHTLKKAGCLEKGHALGRANCCESPIGKSWERTKKRCDRLYQHVEDSEAARTASTFRTGNNKVLFYESTTALQCAMCIEQYPAKKHPNWESMSRTFDELFGFPYEDIWNKNPEDVKDMILFTCESF</sequence>
<keyword evidence="2" id="KW-0812">Transmembrane</keyword>
<name>A0ABR1JRK9_9AGAR</name>
<evidence type="ECO:0000256" key="1">
    <source>
        <dbReference type="SAM" id="MobiDB-lite"/>
    </source>
</evidence>
<feature type="transmembrane region" description="Helical" evidence="2">
    <location>
        <begin position="6"/>
        <end position="27"/>
    </location>
</feature>
<evidence type="ECO:0000256" key="2">
    <source>
        <dbReference type="SAM" id="Phobius"/>
    </source>
</evidence>
<dbReference type="Proteomes" id="UP001498398">
    <property type="component" value="Unassembled WGS sequence"/>
</dbReference>
<protein>
    <submittedName>
        <fullName evidence="3">Uncharacterized protein</fullName>
    </submittedName>
</protein>